<gene>
    <name evidence="2" type="ORF">BDW59DRAFT_110674</name>
</gene>
<evidence type="ECO:0000313" key="2">
    <source>
        <dbReference type="EMBL" id="KAL2821379.1"/>
    </source>
</evidence>
<accession>A0ABR4I0U6</accession>
<evidence type="ECO:0000256" key="1">
    <source>
        <dbReference type="SAM" id="MobiDB-lite"/>
    </source>
</evidence>
<feature type="region of interest" description="Disordered" evidence="1">
    <location>
        <begin position="1"/>
        <end position="40"/>
    </location>
</feature>
<sequence>MAEGEQKVSMVDKTQGNVDRVSSSESGEEEEEDERAKAHQHTCVEHIGGSLLSATTAECYSDGRLVHRLNPLIVVRWPAGLSCTRFAQVTCMATWSMMAQLLFAAHHAGVHIGT</sequence>
<organism evidence="2 3">
    <name type="scientific">Aspergillus cavernicola</name>
    <dbReference type="NCBI Taxonomy" id="176166"/>
    <lineage>
        <taxon>Eukaryota</taxon>
        <taxon>Fungi</taxon>
        <taxon>Dikarya</taxon>
        <taxon>Ascomycota</taxon>
        <taxon>Pezizomycotina</taxon>
        <taxon>Eurotiomycetes</taxon>
        <taxon>Eurotiomycetidae</taxon>
        <taxon>Eurotiales</taxon>
        <taxon>Aspergillaceae</taxon>
        <taxon>Aspergillus</taxon>
        <taxon>Aspergillus subgen. Nidulantes</taxon>
    </lineage>
</organism>
<feature type="compositionally biased region" description="Polar residues" evidence="1">
    <location>
        <begin position="12"/>
        <end position="21"/>
    </location>
</feature>
<comment type="caution">
    <text evidence="2">The sequence shown here is derived from an EMBL/GenBank/DDBJ whole genome shotgun (WGS) entry which is preliminary data.</text>
</comment>
<proteinExistence type="predicted"/>
<evidence type="ECO:0000313" key="3">
    <source>
        <dbReference type="Proteomes" id="UP001610335"/>
    </source>
</evidence>
<dbReference type="EMBL" id="JBFXLS010000064">
    <property type="protein sequence ID" value="KAL2821379.1"/>
    <property type="molecule type" value="Genomic_DNA"/>
</dbReference>
<name>A0ABR4I0U6_9EURO</name>
<reference evidence="2 3" key="1">
    <citation type="submission" date="2024-07" db="EMBL/GenBank/DDBJ databases">
        <title>Section-level genome sequencing and comparative genomics of Aspergillus sections Usti and Cavernicolus.</title>
        <authorList>
            <consortium name="Lawrence Berkeley National Laboratory"/>
            <person name="Nybo J.L."/>
            <person name="Vesth T.C."/>
            <person name="Theobald S."/>
            <person name="Frisvad J.C."/>
            <person name="Larsen T.O."/>
            <person name="Kjaerboelling I."/>
            <person name="Rothschild-Mancinelli K."/>
            <person name="Lyhne E.K."/>
            <person name="Kogle M.E."/>
            <person name="Barry K."/>
            <person name="Clum A."/>
            <person name="Na H."/>
            <person name="Ledsgaard L."/>
            <person name="Lin J."/>
            <person name="Lipzen A."/>
            <person name="Kuo A."/>
            <person name="Riley R."/>
            <person name="Mondo S."/>
            <person name="LaButti K."/>
            <person name="Haridas S."/>
            <person name="Pangalinan J."/>
            <person name="Salamov A.A."/>
            <person name="Simmons B.A."/>
            <person name="Magnuson J.K."/>
            <person name="Chen J."/>
            <person name="Drula E."/>
            <person name="Henrissat B."/>
            <person name="Wiebenga A."/>
            <person name="Lubbers R.J."/>
            <person name="Gomes A.C."/>
            <person name="Makela M.R."/>
            <person name="Stajich J."/>
            <person name="Grigoriev I.V."/>
            <person name="Mortensen U.H."/>
            <person name="De vries R.P."/>
            <person name="Baker S.E."/>
            <person name="Andersen M.R."/>
        </authorList>
    </citation>
    <scope>NUCLEOTIDE SEQUENCE [LARGE SCALE GENOMIC DNA]</scope>
    <source>
        <strain evidence="2 3">CBS 600.67</strain>
    </source>
</reference>
<keyword evidence="3" id="KW-1185">Reference proteome</keyword>
<protein>
    <submittedName>
        <fullName evidence="2">Uncharacterized protein</fullName>
    </submittedName>
</protein>
<dbReference type="Proteomes" id="UP001610335">
    <property type="component" value="Unassembled WGS sequence"/>
</dbReference>